<organism evidence="8 9">
    <name type="scientific">Pseudobutyrivibrio xylanivorans</name>
    <dbReference type="NCBI Taxonomy" id="185007"/>
    <lineage>
        <taxon>Bacteria</taxon>
        <taxon>Bacillati</taxon>
        <taxon>Bacillota</taxon>
        <taxon>Clostridia</taxon>
        <taxon>Lachnospirales</taxon>
        <taxon>Lachnospiraceae</taxon>
        <taxon>Pseudobutyrivibrio</taxon>
    </lineage>
</organism>
<dbReference type="Proteomes" id="UP000199428">
    <property type="component" value="Unassembled WGS sequence"/>
</dbReference>
<evidence type="ECO:0000256" key="4">
    <source>
        <dbReference type="ARBA" id="ARBA00048807"/>
    </source>
</evidence>
<proteinExistence type="inferred from homology"/>
<comment type="catalytic activity">
    <reaction evidence="4 5">
        <text>7,8-dihydroneopterin 3'-triphosphate + H2O = 6-carboxy-5,6,7,8-tetrahydropterin + triphosphate + acetaldehyde + 2 H(+)</text>
        <dbReference type="Rhea" id="RHEA:27966"/>
        <dbReference type="ChEBI" id="CHEBI:15343"/>
        <dbReference type="ChEBI" id="CHEBI:15377"/>
        <dbReference type="ChEBI" id="CHEBI:15378"/>
        <dbReference type="ChEBI" id="CHEBI:18036"/>
        <dbReference type="ChEBI" id="CHEBI:58462"/>
        <dbReference type="ChEBI" id="CHEBI:61032"/>
        <dbReference type="EC" id="4.1.2.50"/>
    </reaction>
</comment>
<evidence type="ECO:0000313" key="9">
    <source>
        <dbReference type="Proteomes" id="UP000199428"/>
    </source>
</evidence>
<keyword evidence="5 7" id="KW-0479">Metal-binding</keyword>
<evidence type="ECO:0000256" key="3">
    <source>
        <dbReference type="ARBA" id="ARBA00018141"/>
    </source>
</evidence>
<evidence type="ECO:0000313" key="8">
    <source>
        <dbReference type="EMBL" id="SCZ80524.1"/>
    </source>
</evidence>
<dbReference type="PIRSF" id="PIRSF006113">
    <property type="entry name" value="PTP_synth"/>
    <property type="match status" value="1"/>
</dbReference>
<evidence type="ECO:0000256" key="7">
    <source>
        <dbReference type="PIRSR" id="PIRSR006113-2"/>
    </source>
</evidence>
<evidence type="ECO:0000256" key="1">
    <source>
        <dbReference type="ARBA" id="ARBA00005061"/>
    </source>
</evidence>
<dbReference type="Pfam" id="PF01242">
    <property type="entry name" value="PTPS"/>
    <property type="match status" value="1"/>
</dbReference>
<evidence type="ECO:0000256" key="2">
    <source>
        <dbReference type="ARBA" id="ARBA00008900"/>
    </source>
</evidence>
<keyword evidence="5" id="KW-0671">Queuosine biosynthesis</keyword>
<feature type="active site" description="Charge relay system" evidence="6">
    <location>
        <position position="71"/>
    </location>
</feature>
<evidence type="ECO:0000256" key="5">
    <source>
        <dbReference type="PIRNR" id="PIRNR006113"/>
    </source>
</evidence>
<protein>
    <recommendedName>
        <fullName evidence="3 5">6-carboxy-5,6,7,8-tetrahydropterin synthase</fullName>
        <ecNumber evidence="5">4.-.-.-</ecNumber>
    </recommendedName>
</protein>
<dbReference type="AlphaFoldDB" id="A0A1G5S2D6"/>
<dbReference type="GO" id="GO:0046872">
    <property type="term" value="F:metal ion binding"/>
    <property type="evidence" value="ECO:0007669"/>
    <property type="project" value="UniProtKB-KW"/>
</dbReference>
<comment type="cofactor">
    <cofactor evidence="5 7">
        <name>Zn(2+)</name>
        <dbReference type="ChEBI" id="CHEBI:29105"/>
    </cofactor>
    <text evidence="5 7">Binds 1 zinc ion per subunit.</text>
</comment>
<dbReference type="SUPFAM" id="SSF55620">
    <property type="entry name" value="Tetrahydrobiopterin biosynthesis enzymes-like"/>
    <property type="match status" value="1"/>
</dbReference>
<feature type="active site" description="Charge relay system" evidence="6">
    <location>
        <position position="129"/>
    </location>
</feature>
<dbReference type="UniPathway" id="UPA00391"/>
<dbReference type="Gene3D" id="3.30.479.10">
    <property type="entry name" value="6-pyruvoyl tetrahydropterin synthase/QueD"/>
    <property type="match status" value="1"/>
</dbReference>
<dbReference type="EC" id="4.-.-.-" evidence="5"/>
<accession>A0A1G5S2D6</accession>
<sequence>MYYLTAEASFDGAHFLAGYEGKCSNLHGHRWRVILKIKTDKLQKEGQQRGMVVDFGDVKNALKKETDFFDHSFIYEEGSLKEATVAALTAEDFEMHVVPFRPTAENFAKYFFDKFKEYGFTVAEVTVYETPNNCASYSED</sequence>
<keyword evidence="5 7" id="KW-0862">Zinc</keyword>
<dbReference type="PANTHER" id="PTHR12589">
    <property type="entry name" value="PYRUVOYL TETRAHYDROBIOPTERIN SYNTHASE"/>
    <property type="match status" value="1"/>
</dbReference>
<comment type="pathway">
    <text evidence="1 5">Purine metabolism; 7-cyano-7-deazaguanine biosynthesis.</text>
</comment>
<keyword evidence="5" id="KW-0456">Lyase</keyword>
<reference evidence="8 9" key="1">
    <citation type="submission" date="2016-10" db="EMBL/GenBank/DDBJ databases">
        <authorList>
            <person name="de Groot N.N."/>
        </authorList>
    </citation>
    <scope>NUCLEOTIDE SEQUENCE [LARGE SCALE GENOMIC DNA]</scope>
    <source>
        <strain evidence="8 9">DSM 10317</strain>
    </source>
</reference>
<comment type="similarity">
    <text evidence="2 5">Belongs to the PTPS family. QueD subfamily.</text>
</comment>
<dbReference type="PANTHER" id="PTHR12589:SF8">
    <property type="entry name" value="6-CARBOXY-5,6,7,8-TETRAHYDROPTERIN SYNTHASE"/>
    <property type="match status" value="1"/>
</dbReference>
<feature type="binding site" evidence="7">
    <location>
        <position position="29"/>
    </location>
    <ligand>
        <name>Zn(2+)</name>
        <dbReference type="ChEBI" id="CHEBI:29105"/>
    </ligand>
</feature>
<evidence type="ECO:0000256" key="6">
    <source>
        <dbReference type="PIRSR" id="PIRSR006113-1"/>
    </source>
</evidence>
<dbReference type="GO" id="GO:0008616">
    <property type="term" value="P:tRNA queuosine(34) biosynthetic process"/>
    <property type="evidence" value="ECO:0007669"/>
    <property type="project" value="UniProtKB-KW"/>
</dbReference>
<dbReference type="InterPro" id="IPR038418">
    <property type="entry name" value="6-PTP_synth/QueD_sf"/>
</dbReference>
<feature type="active site" description="Proton acceptor" evidence="6">
    <location>
        <position position="23"/>
    </location>
</feature>
<dbReference type="InterPro" id="IPR007115">
    <property type="entry name" value="6-PTP_synth/QueD"/>
</dbReference>
<name>A0A1G5S2D6_PSEXY</name>
<feature type="binding site" evidence="7">
    <location>
        <position position="14"/>
    </location>
    <ligand>
        <name>Zn(2+)</name>
        <dbReference type="ChEBI" id="CHEBI:29105"/>
    </ligand>
</feature>
<dbReference type="GO" id="GO:0070497">
    <property type="term" value="F:6-carboxytetrahydropterin synthase activity"/>
    <property type="evidence" value="ECO:0007669"/>
    <property type="project" value="UniProtKB-EC"/>
</dbReference>
<dbReference type="EMBL" id="FMWK01000014">
    <property type="protein sequence ID" value="SCZ80524.1"/>
    <property type="molecule type" value="Genomic_DNA"/>
</dbReference>
<dbReference type="RefSeq" id="WP_090163620.1">
    <property type="nucleotide sequence ID" value="NZ_FMWK01000014.1"/>
</dbReference>
<feature type="binding site" evidence="7">
    <location>
        <position position="27"/>
    </location>
    <ligand>
        <name>Zn(2+)</name>
        <dbReference type="ChEBI" id="CHEBI:29105"/>
    </ligand>
</feature>
<gene>
    <name evidence="8" type="ORF">SAMN02910350_02349</name>
</gene>